<sequence length="202" mass="22403">MKKWLWPVLLTVLFVVLSGLIHTEGLRSIDRGIGDFFYELRSDNLTPAVKGLAELGSTTGFVVVLLLTLVWTLVYLRNGRYAIWLTVSLAGGWLLNKVLKVMFSRERPELWDRLVVPDGYSFPSGNAMISASFFGLIALLLLRSGKSGNRVWAMIVLLLIFVIGISRLYLGVHYASDIVGGFLVGAVLAEVCSWGAVRRSRN</sequence>
<feature type="transmembrane region" description="Helical" evidence="1">
    <location>
        <begin position="178"/>
        <end position="197"/>
    </location>
</feature>
<dbReference type="PANTHER" id="PTHR14969">
    <property type="entry name" value="SPHINGOSINE-1-PHOSPHATE PHOSPHOHYDROLASE"/>
    <property type="match status" value="1"/>
</dbReference>
<comment type="caution">
    <text evidence="3">The sequence shown here is derived from an EMBL/GenBank/DDBJ whole genome shotgun (WGS) entry which is preliminary data.</text>
</comment>
<dbReference type="Pfam" id="PF01569">
    <property type="entry name" value="PAP2"/>
    <property type="match status" value="1"/>
</dbReference>
<dbReference type="RefSeq" id="WP_248551873.1">
    <property type="nucleotide sequence ID" value="NZ_JALPRK010000009.1"/>
</dbReference>
<feature type="transmembrane region" description="Helical" evidence="1">
    <location>
        <begin position="55"/>
        <end position="74"/>
    </location>
</feature>
<dbReference type="InterPro" id="IPR036938">
    <property type="entry name" value="PAP2/HPO_sf"/>
</dbReference>
<feature type="domain" description="Phosphatidic acid phosphatase type 2/haloperoxidase" evidence="2">
    <location>
        <begin position="78"/>
        <end position="193"/>
    </location>
</feature>
<evidence type="ECO:0000313" key="3">
    <source>
        <dbReference type="EMBL" id="MCK8487777.1"/>
    </source>
</evidence>
<dbReference type="SUPFAM" id="SSF48317">
    <property type="entry name" value="Acid phosphatase/Vanadium-dependent haloperoxidase"/>
    <property type="match status" value="1"/>
</dbReference>
<organism evidence="3 4">
    <name type="scientific">Paenibacillus mellifer</name>
    <dbReference type="NCBI Taxonomy" id="2937794"/>
    <lineage>
        <taxon>Bacteria</taxon>
        <taxon>Bacillati</taxon>
        <taxon>Bacillota</taxon>
        <taxon>Bacilli</taxon>
        <taxon>Bacillales</taxon>
        <taxon>Paenibacillaceae</taxon>
        <taxon>Paenibacillus</taxon>
    </lineage>
</organism>
<keyword evidence="1" id="KW-0812">Transmembrane</keyword>
<name>A0A9X1Y5L9_9BACL</name>
<dbReference type="CDD" id="cd03392">
    <property type="entry name" value="PAP2_like_2"/>
    <property type="match status" value="1"/>
</dbReference>
<protein>
    <submittedName>
        <fullName evidence="3">Phosphatase PAP2 family protein</fullName>
    </submittedName>
</protein>
<dbReference type="EMBL" id="JALPRK010000009">
    <property type="protein sequence ID" value="MCK8487777.1"/>
    <property type="molecule type" value="Genomic_DNA"/>
</dbReference>
<feature type="transmembrane region" description="Helical" evidence="1">
    <location>
        <begin position="151"/>
        <end position="172"/>
    </location>
</feature>
<dbReference type="InterPro" id="IPR000326">
    <property type="entry name" value="PAP2/HPO"/>
</dbReference>
<dbReference type="Proteomes" id="UP001139534">
    <property type="component" value="Unassembled WGS sequence"/>
</dbReference>
<keyword evidence="4" id="KW-1185">Reference proteome</keyword>
<dbReference type="AlphaFoldDB" id="A0A9X1Y5L9"/>
<dbReference type="Gene3D" id="1.20.144.10">
    <property type="entry name" value="Phosphatidic acid phosphatase type 2/haloperoxidase"/>
    <property type="match status" value="2"/>
</dbReference>
<reference evidence="3" key="1">
    <citation type="submission" date="2022-04" db="EMBL/GenBank/DDBJ databases">
        <authorList>
            <person name="Seo M.-J."/>
        </authorList>
    </citation>
    <scope>NUCLEOTIDE SEQUENCE</scope>
    <source>
        <strain evidence="3">MBLB2552</strain>
    </source>
</reference>
<evidence type="ECO:0000259" key="2">
    <source>
        <dbReference type="SMART" id="SM00014"/>
    </source>
</evidence>
<feature type="transmembrane region" description="Helical" evidence="1">
    <location>
        <begin position="81"/>
        <end position="99"/>
    </location>
</feature>
<keyword evidence="1" id="KW-0472">Membrane</keyword>
<feature type="transmembrane region" description="Helical" evidence="1">
    <location>
        <begin position="119"/>
        <end position="142"/>
    </location>
</feature>
<dbReference type="PANTHER" id="PTHR14969:SF13">
    <property type="entry name" value="AT30094P"/>
    <property type="match status" value="1"/>
</dbReference>
<evidence type="ECO:0000313" key="4">
    <source>
        <dbReference type="Proteomes" id="UP001139534"/>
    </source>
</evidence>
<keyword evidence="1" id="KW-1133">Transmembrane helix</keyword>
<proteinExistence type="predicted"/>
<evidence type="ECO:0000256" key="1">
    <source>
        <dbReference type="SAM" id="Phobius"/>
    </source>
</evidence>
<gene>
    <name evidence="3" type="ORF">M0651_11380</name>
</gene>
<dbReference type="SMART" id="SM00014">
    <property type="entry name" value="acidPPc"/>
    <property type="match status" value="1"/>
</dbReference>
<accession>A0A9X1Y5L9</accession>